<keyword evidence="5" id="KW-0808">Transferase</keyword>
<dbReference type="EC" id="2.7.13.3" evidence="3"/>
<dbReference type="PRINTS" id="PR00344">
    <property type="entry name" value="BCTRLSENSOR"/>
</dbReference>
<feature type="transmembrane region" description="Helical" evidence="11">
    <location>
        <begin position="6"/>
        <end position="27"/>
    </location>
</feature>
<dbReference type="CDD" id="cd16922">
    <property type="entry name" value="HATPase_EvgS-ArcB-TorS-like"/>
    <property type="match status" value="1"/>
</dbReference>
<evidence type="ECO:0000256" key="4">
    <source>
        <dbReference type="ARBA" id="ARBA00022553"/>
    </source>
</evidence>
<keyword evidence="7" id="KW-0418">Kinase</keyword>
<dbReference type="Pfam" id="PF05228">
    <property type="entry name" value="CHASE4"/>
    <property type="match status" value="1"/>
</dbReference>
<dbReference type="SMART" id="SM00388">
    <property type="entry name" value="HisKA"/>
    <property type="match status" value="1"/>
</dbReference>
<keyword evidence="8" id="KW-0067">ATP-binding</keyword>
<evidence type="ECO:0000256" key="7">
    <source>
        <dbReference type="ARBA" id="ARBA00022777"/>
    </source>
</evidence>
<evidence type="ECO:0000256" key="3">
    <source>
        <dbReference type="ARBA" id="ARBA00012438"/>
    </source>
</evidence>
<feature type="domain" description="Histidine kinase" evidence="12">
    <location>
        <begin position="296"/>
        <end position="516"/>
    </location>
</feature>
<dbReference type="SUPFAM" id="SSF55874">
    <property type="entry name" value="ATPase domain of HSP90 chaperone/DNA topoisomerase II/histidine kinase"/>
    <property type="match status" value="1"/>
</dbReference>
<dbReference type="InterPro" id="IPR036890">
    <property type="entry name" value="HATPase_C_sf"/>
</dbReference>
<dbReference type="InterPro" id="IPR003594">
    <property type="entry name" value="HATPase_dom"/>
</dbReference>
<keyword evidence="11" id="KW-1133">Transmembrane helix</keyword>
<accession>A0A2G4YMF0</accession>
<dbReference type="FunFam" id="3.30.565.10:FF:000006">
    <property type="entry name" value="Sensor histidine kinase WalK"/>
    <property type="match status" value="1"/>
</dbReference>
<evidence type="ECO:0000313" key="13">
    <source>
        <dbReference type="EMBL" id="PHZ83488.1"/>
    </source>
</evidence>
<dbReference type="PANTHER" id="PTHR43711">
    <property type="entry name" value="TWO-COMPONENT HISTIDINE KINASE"/>
    <property type="match status" value="1"/>
</dbReference>
<keyword evidence="9" id="KW-0902">Two-component regulatory system</keyword>
<evidence type="ECO:0000256" key="6">
    <source>
        <dbReference type="ARBA" id="ARBA00022741"/>
    </source>
</evidence>
<proteinExistence type="predicted"/>
<evidence type="ECO:0000256" key="1">
    <source>
        <dbReference type="ARBA" id="ARBA00000085"/>
    </source>
</evidence>
<comment type="subcellular location">
    <subcellularLocation>
        <location evidence="2">Membrane</location>
    </subcellularLocation>
</comment>
<evidence type="ECO:0000313" key="14">
    <source>
        <dbReference type="Proteomes" id="UP000229730"/>
    </source>
</evidence>
<keyword evidence="10 11" id="KW-0472">Membrane</keyword>
<comment type="caution">
    <text evidence="13">The sequence shown here is derived from an EMBL/GenBank/DDBJ whole genome shotgun (WGS) entry which is preliminary data.</text>
</comment>
<evidence type="ECO:0000256" key="8">
    <source>
        <dbReference type="ARBA" id="ARBA00022840"/>
    </source>
</evidence>
<dbReference type="InterPro" id="IPR005467">
    <property type="entry name" value="His_kinase_dom"/>
</dbReference>
<dbReference type="Gene3D" id="1.10.287.130">
    <property type="match status" value="1"/>
</dbReference>
<evidence type="ECO:0000259" key="12">
    <source>
        <dbReference type="PROSITE" id="PS50109"/>
    </source>
</evidence>
<dbReference type="SUPFAM" id="SSF47384">
    <property type="entry name" value="Homodimeric domain of signal transducing histidine kinase"/>
    <property type="match status" value="1"/>
</dbReference>
<evidence type="ECO:0000256" key="11">
    <source>
        <dbReference type="SAM" id="Phobius"/>
    </source>
</evidence>
<evidence type="ECO:0000256" key="5">
    <source>
        <dbReference type="ARBA" id="ARBA00022679"/>
    </source>
</evidence>
<dbReference type="Pfam" id="PF02518">
    <property type="entry name" value="HATPase_c"/>
    <property type="match status" value="1"/>
</dbReference>
<dbReference type="GO" id="GO:0016020">
    <property type="term" value="C:membrane"/>
    <property type="evidence" value="ECO:0007669"/>
    <property type="project" value="UniProtKB-SubCell"/>
</dbReference>
<dbReference type="InterPro" id="IPR007892">
    <property type="entry name" value="CHASE4"/>
</dbReference>
<organism evidence="13 14">
    <name type="scientific">Paremcibacter congregatus</name>
    <dbReference type="NCBI Taxonomy" id="2043170"/>
    <lineage>
        <taxon>Bacteria</taxon>
        <taxon>Pseudomonadati</taxon>
        <taxon>Pseudomonadota</taxon>
        <taxon>Alphaproteobacteria</taxon>
        <taxon>Emcibacterales</taxon>
        <taxon>Emcibacteraceae</taxon>
        <taxon>Paremcibacter</taxon>
    </lineage>
</organism>
<dbReference type="InterPro" id="IPR003661">
    <property type="entry name" value="HisK_dim/P_dom"/>
</dbReference>
<keyword evidence="14" id="KW-1185">Reference proteome</keyword>
<evidence type="ECO:0000256" key="10">
    <source>
        <dbReference type="ARBA" id="ARBA00023136"/>
    </source>
</evidence>
<dbReference type="OrthoDB" id="7179697at2"/>
<dbReference type="Pfam" id="PF00512">
    <property type="entry name" value="HisKA"/>
    <property type="match status" value="1"/>
</dbReference>
<evidence type="ECO:0000256" key="2">
    <source>
        <dbReference type="ARBA" id="ARBA00004370"/>
    </source>
</evidence>
<gene>
    <name evidence="13" type="ORF">CRD36_18215</name>
</gene>
<dbReference type="Gene3D" id="3.30.565.10">
    <property type="entry name" value="Histidine kinase-like ATPase, C-terminal domain"/>
    <property type="match status" value="1"/>
</dbReference>
<evidence type="ECO:0000256" key="9">
    <source>
        <dbReference type="ARBA" id="ARBA00023012"/>
    </source>
</evidence>
<dbReference type="FunFam" id="1.10.287.130:FF:000038">
    <property type="entry name" value="Sensory transduction histidine kinase"/>
    <property type="match status" value="1"/>
</dbReference>
<name>A0A2G4YMF0_9PROT</name>
<dbReference type="InterPro" id="IPR004358">
    <property type="entry name" value="Sig_transdc_His_kin-like_C"/>
</dbReference>
<dbReference type="AlphaFoldDB" id="A0A2G4YMF0"/>
<feature type="transmembrane region" description="Helical" evidence="11">
    <location>
        <begin position="244"/>
        <end position="266"/>
    </location>
</feature>
<sequence>MSFSRIFNPIAITISIALAGIVISLGITERAIEESGHEISRHSLSRHLENLQDFQELLLLDYTEWGSAFEHMSQQRDMDWFYDHIGTADVINTTIHGMGFMSNSGELIVQFVRDNNPDYKLSSPAFNGHFSHIRNEILKQDASKPFPYSFYQTINGIPALVTLSPLTLVEPGEHPDYVAEKRDFMIFWRLLTPEFKQDVSRSLKLKQLTFTPDDNPENLPLKNSMGENIGALSWQRMAEKKNPLALSLYTSFAMFALLLIGGYMSYRRVVELLNEMNDAKSKAEHGHKIKSDFLATMSHELRTPLNAIIGFSDILTTRKEDPLSPQQSEYLEHIQTSGAHLLTIVNEILDLSKIEAGRYDLREEELDVTRLLKKCLVFVQKNAQDKKLDVTTRFPEVAQEIRGDEKVLKQLILNLLSNAMKFTPEKGTVAIHYRVTKNQELHITIKDTGIGISPEKLEIITEPYLQDQDHKTRSHEGTGLGLAISKAFIELHQGQMIIESELNKGTTVTLIFPPERLID</sequence>
<dbReference type="InParanoid" id="A0A2G4YMF0"/>
<dbReference type="CDD" id="cd00082">
    <property type="entry name" value="HisKA"/>
    <property type="match status" value="1"/>
</dbReference>
<dbReference type="SMART" id="SM00387">
    <property type="entry name" value="HATPase_c"/>
    <property type="match status" value="1"/>
</dbReference>
<dbReference type="InterPro" id="IPR050736">
    <property type="entry name" value="Sensor_HK_Regulatory"/>
</dbReference>
<protein>
    <recommendedName>
        <fullName evidence="3">histidine kinase</fullName>
        <ecNumber evidence="3">2.7.13.3</ecNumber>
    </recommendedName>
</protein>
<dbReference type="PANTHER" id="PTHR43711:SF26">
    <property type="entry name" value="SENSOR HISTIDINE KINASE RCSC"/>
    <property type="match status" value="1"/>
</dbReference>
<keyword evidence="11" id="KW-0812">Transmembrane</keyword>
<keyword evidence="4" id="KW-0597">Phosphoprotein</keyword>
<dbReference type="GO" id="GO:0005524">
    <property type="term" value="F:ATP binding"/>
    <property type="evidence" value="ECO:0007669"/>
    <property type="project" value="UniProtKB-KW"/>
</dbReference>
<comment type="catalytic activity">
    <reaction evidence="1">
        <text>ATP + protein L-histidine = ADP + protein N-phospho-L-histidine.</text>
        <dbReference type="EC" id="2.7.13.3"/>
    </reaction>
</comment>
<dbReference type="PROSITE" id="PS50109">
    <property type="entry name" value="HIS_KIN"/>
    <property type="match status" value="1"/>
</dbReference>
<dbReference type="GO" id="GO:0000155">
    <property type="term" value="F:phosphorelay sensor kinase activity"/>
    <property type="evidence" value="ECO:0007669"/>
    <property type="project" value="InterPro"/>
</dbReference>
<dbReference type="RefSeq" id="WP_099475381.1">
    <property type="nucleotide sequence ID" value="NZ_CP041025.1"/>
</dbReference>
<dbReference type="Proteomes" id="UP000229730">
    <property type="component" value="Unassembled WGS sequence"/>
</dbReference>
<reference evidence="13 14" key="1">
    <citation type="submission" date="2017-10" db="EMBL/GenBank/DDBJ databases">
        <title>Frigbacter circumglobatus gen. nov. sp. nov., isolated from sediment cultured in situ.</title>
        <authorList>
            <person name="Zhao Z."/>
        </authorList>
    </citation>
    <scope>NUCLEOTIDE SEQUENCE [LARGE SCALE GENOMIC DNA]</scope>
    <source>
        <strain evidence="13 14">ZYL</strain>
    </source>
</reference>
<dbReference type="InterPro" id="IPR036097">
    <property type="entry name" value="HisK_dim/P_sf"/>
</dbReference>
<keyword evidence="6" id="KW-0547">Nucleotide-binding</keyword>
<dbReference type="EMBL" id="PDEM01000033">
    <property type="protein sequence ID" value="PHZ83488.1"/>
    <property type="molecule type" value="Genomic_DNA"/>
</dbReference>